<evidence type="ECO:0000313" key="1">
    <source>
        <dbReference type="EMBL" id="QFG06386.1"/>
    </source>
</evidence>
<sequence length="279" mass="32946">MRKIDLSNATFIVPIRLESADRLRNVITSLCYILANFKTNVIVHEVDSESVFAESALPQITEFLDGDVEGLKHIFEESDSPSFHRQRVLNDMVMMSTTKVVVNYDCDIILPKETYQHAYEIINNDHADVIYPYGDGNWQYQVFADDELVTEFLTNEFDIKILNKKSKVYMSKYGFCQFFNRDIYIEGGLENENFVAYAPEDVERYHRFTTLGYRVGRVPDWVYHLEHARTPNSWVNNPHMQKNTAEWEKIQKMQPNELREYIDSQEYYQKRLCQTQQSQ</sequence>
<accession>A0A6M2ZIK0</accession>
<organism evidence="1 2">
    <name type="scientific">Synechococcus phage S-SCSM1</name>
    <dbReference type="NCBI Taxonomy" id="2588487"/>
    <lineage>
        <taxon>Viruses</taxon>
        <taxon>Duplodnaviria</taxon>
        <taxon>Heunggongvirae</taxon>
        <taxon>Uroviricota</taxon>
        <taxon>Caudoviricetes</taxon>
        <taxon>Pantevenvirales</taxon>
        <taxon>Kyanoviridae</taxon>
        <taxon>Zhoulongquanvirus</taxon>
        <taxon>Zhoulongquanvirus esscess</taxon>
    </lineage>
</organism>
<dbReference type="InterPro" id="IPR029044">
    <property type="entry name" value="Nucleotide-diphossugar_trans"/>
</dbReference>
<dbReference type="SUPFAM" id="SSF53448">
    <property type="entry name" value="Nucleotide-diphospho-sugar transferases"/>
    <property type="match status" value="1"/>
</dbReference>
<dbReference type="Proteomes" id="UP000515683">
    <property type="component" value="Segment"/>
</dbReference>
<dbReference type="Gene3D" id="3.90.550.10">
    <property type="entry name" value="Spore Coat Polysaccharide Biosynthesis Protein SpsA, Chain A"/>
    <property type="match status" value="1"/>
</dbReference>
<reference evidence="1" key="1">
    <citation type="submission" date="2019-04" db="EMBL/GenBank/DDBJ databases">
        <title>Genomic and proteomic characterization of cyanophage S-SCSM1 provides new insights into understanding the viral gene diversity and phage-host interactions.</title>
        <authorList>
            <person name="Wang Q."/>
            <person name="Xu Y."/>
            <person name="Jiao N."/>
            <person name="Zhang R."/>
        </authorList>
    </citation>
    <scope>NUCLEOTIDE SEQUENCE [LARGE SCALE GENOMIC DNA]</scope>
</reference>
<keyword evidence="2" id="KW-1185">Reference proteome</keyword>
<dbReference type="EMBL" id="MK867354">
    <property type="protein sequence ID" value="QFG06386.1"/>
    <property type="molecule type" value="Genomic_DNA"/>
</dbReference>
<gene>
    <name evidence="1" type="ORF">SSCSM1_128</name>
</gene>
<evidence type="ECO:0000313" key="2">
    <source>
        <dbReference type="Proteomes" id="UP000515683"/>
    </source>
</evidence>
<proteinExistence type="predicted"/>
<name>A0A6M2ZIK0_9CAUD</name>
<protein>
    <submittedName>
        <fullName evidence="1">Glycosyltransferase</fullName>
    </submittedName>
</protein>